<dbReference type="EMBL" id="NXGE01000007">
    <property type="protein sequence ID" value="PRM93683.1"/>
    <property type="molecule type" value="Genomic_DNA"/>
</dbReference>
<name>A0A2S9T4B6_9BACT</name>
<organism evidence="1 2">
    <name type="scientific">Aliarcobacter cryaerophilus</name>
    <dbReference type="NCBI Taxonomy" id="28198"/>
    <lineage>
        <taxon>Bacteria</taxon>
        <taxon>Pseudomonadati</taxon>
        <taxon>Campylobacterota</taxon>
        <taxon>Epsilonproteobacteria</taxon>
        <taxon>Campylobacterales</taxon>
        <taxon>Arcobacteraceae</taxon>
        <taxon>Aliarcobacter</taxon>
    </lineage>
</organism>
<dbReference type="AlphaFoldDB" id="A0A2S9T4B6"/>
<dbReference type="RefSeq" id="WP_105915935.1">
    <property type="nucleotide sequence ID" value="NZ_NXGE01000007.1"/>
</dbReference>
<sequence length="407" mass="48623">MKCFKNLFTFNKDPIERYIFKFVISDEIRELVCKKEYFLEELIELEEIKKEYFIDDFDNFKISNSLTIRDLIKVKRLFSIFGFINSNFLFNILDKDKTKIKIIYNSWIKAFQYDQLKVLLVNFIQEDKAKEFISEFSWLLKSNKKLDLQSTPLIHLDDYYFPLNIFIFSNLFRNTIFKNKIRPHNILKNDNISMNIYETLKSNFNNVAMEVKFNKNGYVGDFDVIAYIDNVIYIFESKNTLTPSDLHELRTTYKDNLIHGFNQLSKCKTVLGIDSYIKDLNNNLKWNIASEFKIVTCLILGTRLYNGYTNGEHHVRSFYELLNFLNNGKIINGLNEEVNLWENDKITGNDIYNFIENRSFHQLIYKSFSTQINQKSLGKYNISFKTFEFNEKDFYDQLIKIYNDVEN</sequence>
<gene>
    <name evidence="1" type="ORF">CJ673_09420</name>
</gene>
<evidence type="ECO:0000313" key="1">
    <source>
        <dbReference type="EMBL" id="PRM93683.1"/>
    </source>
</evidence>
<comment type="caution">
    <text evidence="1">The sequence shown here is derived from an EMBL/GenBank/DDBJ whole genome shotgun (WGS) entry which is preliminary data.</text>
</comment>
<reference evidence="1 2" key="1">
    <citation type="submission" date="2017-09" db="EMBL/GenBank/DDBJ databases">
        <title>Reassesment of A. cryaerophilus.</title>
        <authorList>
            <person name="Perez-Cataluna A."/>
            <person name="Collado L."/>
            <person name="Salgado O."/>
            <person name="Lefinanco V."/>
            <person name="Figueras M.J."/>
        </authorList>
    </citation>
    <scope>NUCLEOTIDE SEQUENCE [LARGE SCALE GENOMIC DNA]</scope>
    <source>
        <strain evidence="1 2">LMG 10210</strain>
    </source>
</reference>
<proteinExistence type="predicted"/>
<protein>
    <submittedName>
        <fullName evidence="1">Uncharacterized protein</fullName>
    </submittedName>
</protein>
<evidence type="ECO:0000313" key="2">
    <source>
        <dbReference type="Proteomes" id="UP000238281"/>
    </source>
</evidence>
<dbReference type="Proteomes" id="UP000238281">
    <property type="component" value="Unassembled WGS sequence"/>
</dbReference>
<accession>A0A2S9T4B6</accession>